<evidence type="ECO:0000256" key="1">
    <source>
        <dbReference type="ARBA" id="ARBA00006817"/>
    </source>
</evidence>
<proteinExistence type="inferred from homology"/>
<organism evidence="3 4">
    <name type="scientific">Thalassoglobus neptunius</name>
    <dbReference type="NCBI Taxonomy" id="1938619"/>
    <lineage>
        <taxon>Bacteria</taxon>
        <taxon>Pseudomonadati</taxon>
        <taxon>Planctomycetota</taxon>
        <taxon>Planctomycetia</taxon>
        <taxon>Planctomycetales</taxon>
        <taxon>Planctomycetaceae</taxon>
        <taxon>Thalassoglobus</taxon>
    </lineage>
</organism>
<dbReference type="InterPro" id="IPR013538">
    <property type="entry name" value="ASHA1/2-like_C"/>
</dbReference>
<comment type="caution">
    <text evidence="3">The sequence shown here is derived from an EMBL/GenBank/DDBJ whole genome shotgun (WGS) entry which is preliminary data.</text>
</comment>
<dbReference type="Pfam" id="PF08327">
    <property type="entry name" value="AHSA1"/>
    <property type="match status" value="1"/>
</dbReference>
<feature type="domain" description="Activator of Hsp90 ATPase homologue 1/2-like C-terminal" evidence="2">
    <location>
        <begin position="21"/>
        <end position="158"/>
    </location>
</feature>
<accession>A0A5C5X3J4</accession>
<comment type="similarity">
    <text evidence="1">Belongs to the AHA1 family.</text>
</comment>
<sequence length="161" mass="18196">MKPAAVRTPSETEVEVVRSFDASVDLVWKSFIEPELVSRWMLGPPGWSMPVCEMDFRVGGRYENRFRNDDEGMEFGLAGEFREIEPLRKIVQDENYGEGRSEEGMCHTAVVTITFQEDHTGTTVATVVEYPSREARDAALATGMTESMEMGYCRIDELIAK</sequence>
<name>A0A5C5X3J4_9PLAN</name>
<reference evidence="3 4" key="1">
    <citation type="submission" date="2019-02" db="EMBL/GenBank/DDBJ databases">
        <title>Deep-cultivation of Planctomycetes and their phenomic and genomic characterization uncovers novel biology.</title>
        <authorList>
            <person name="Wiegand S."/>
            <person name="Jogler M."/>
            <person name="Boedeker C."/>
            <person name="Pinto D."/>
            <person name="Vollmers J."/>
            <person name="Rivas-Marin E."/>
            <person name="Kohn T."/>
            <person name="Peeters S.H."/>
            <person name="Heuer A."/>
            <person name="Rast P."/>
            <person name="Oberbeckmann S."/>
            <person name="Bunk B."/>
            <person name="Jeske O."/>
            <person name="Meyerdierks A."/>
            <person name="Storesund J.E."/>
            <person name="Kallscheuer N."/>
            <person name="Luecker S."/>
            <person name="Lage O.M."/>
            <person name="Pohl T."/>
            <person name="Merkel B.J."/>
            <person name="Hornburger P."/>
            <person name="Mueller R.-W."/>
            <person name="Bruemmer F."/>
            <person name="Labrenz M."/>
            <person name="Spormann A.M."/>
            <person name="Op Den Camp H."/>
            <person name="Overmann J."/>
            <person name="Amann R."/>
            <person name="Jetten M.S.M."/>
            <person name="Mascher T."/>
            <person name="Medema M.H."/>
            <person name="Devos D.P."/>
            <person name="Kaster A.-K."/>
            <person name="Ovreas L."/>
            <person name="Rohde M."/>
            <person name="Galperin M.Y."/>
            <person name="Jogler C."/>
        </authorList>
    </citation>
    <scope>NUCLEOTIDE SEQUENCE [LARGE SCALE GENOMIC DNA]</scope>
    <source>
        <strain evidence="3 4">KOR42</strain>
    </source>
</reference>
<dbReference type="Gene3D" id="3.30.530.20">
    <property type="match status" value="1"/>
</dbReference>
<dbReference type="InterPro" id="IPR023393">
    <property type="entry name" value="START-like_dom_sf"/>
</dbReference>
<dbReference type="RefSeq" id="WP_261342047.1">
    <property type="nucleotide sequence ID" value="NZ_SIHI01000001.1"/>
</dbReference>
<protein>
    <recommendedName>
        <fullName evidence="2">Activator of Hsp90 ATPase homologue 1/2-like C-terminal domain-containing protein</fullName>
    </recommendedName>
</protein>
<dbReference type="Proteomes" id="UP000317243">
    <property type="component" value="Unassembled WGS sequence"/>
</dbReference>
<evidence type="ECO:0000259" key="2">
    <source>
        <dbReference type="Pfam" id="PF08327"/>
    </source>
</evidence>
<evidence type="ECO:0000313" key="4">
    <source>
        <dbReference type="Proteomes" id="UP000317243"/>
    </source>
</evidence>
<dbReference type="EMBL" id="SIHI01000001">
    <property type="protein sequence ID" value="TWT57677.1"/>
    <property type="molecule type" value="Genomic_DNA"/>
</dbReference>
<dbReference type="SUPFAM" id="SSF55961">
    <property type="entry name" value="Bet v1-like"/>
    <property type="match status" value="1"/>
</dbReference>
<dbReference type="AlphaFoldDB" id="A0A5C5X3J4"/>
<gene>
    <name evidence="3" type="ORF">KOR42_10410</name>
</gene>
<keyword evidence="4" id="KW-1185">Reference proteome</keyword>
<evidence type="ECO:0000313" key="3">
    <source>
        <dbReference type="EMBL" id="TWT57677.1"/>
    </source>
</evidence>